<dbReference type="Gene3D" id="2.130.10.10">
    <property type="entry name" value="YVTN repeat-like/Quinoprotein amine dehydrogenase"/>
    <property type="match status" value="1"/>
</dbReference>
<gene>
    <name evidence="2" type="ORF">OXD698_LOCUS24338</name>
</gene>
<dbReference type="InterPro" id="IPR050282">
    <property type="entry name" value="Cycloisomerase_2"/>
</dbReference>
<dbReference type="PANTHER" id="PTHR30344">
    <property type="entry name" value="6-PHOSPHOGLUCONOLACTONASE-RELATED"/>
    <property type="match status" value="1"/>
</dbReference>
<dbReference type="EMBL" id="CAJOAZ010002233">
    <property type="protein sequence ID" value="CAF3908374.1"/>
    <property type="molecule type" value="Genomic_DNA"/>
</dbReference>
<comment type="similarity">
    <text evidence="1">Belongs to the cycloisomerase 2 family.</text>
</comment>
<accession>A0A819I8Y3</accession>
<evidence type="ECO:0008006" key="4">
    <source>
        <dbReference type="Google" id="ProtNLM"/>
    </source>
</evidence>
<dbReference type="GO" id="GO:0017057">
    <property type="term" value="F:6-phosphogluconolactonase activity"/>
    <property type="evidence" value="ECO:0007669"/>
    <property type="project" value="TreeGrafter"/>
</dbReference>
<reference evidence="2" key="1">
    <citation type="submission" date="2021-02" db="EMBL/GenBank/DDBJ databases">
        <authorList>
            <person name="Nowell W R."/>
        </authorList>
    </citation>
    <scope>NUCLEOTIDE SEQUENCE</scope>
</reference>
<organism evidence="2 3">
    <name type="scientific">Adineta steineri</name>
    <dbReference type="NCBI Taxonomy" id="433720"/>
    <lineage>
        <taxon>Eukaryota</taxon>
        <taxon>Metazoa</taxon>
        <taxon>Spiralia</taxon>
        <taxon>Gnathifera</taxon>
        <taxon>Rotifera</taxon>
        <taxon>Eurotatoria</taxon>
        <taxon>Bdelloidea</taxon>
        <taxon>Adinetida</taxon>
        <taxon>Adinetidae</taxon>
        <taxon>Adineta</taxon>
    </lineage>
</organism>
<dbReference type="Pfam" id="PF10282">
    <property type="entry name" value="Lactonase"/>
    <property type="match status" value="1"/>
</dbReference>
<evidence type="ECO:0000313" key="2">
    <source>
        <dbReference type="EMBL" id="CAF3908374.1"/>
    </source>
</evidence>
<name>A0A819I8Y3_9BILA</name>
<dbReference type="Proteomes" id="UP000663844">
    <property type="component" value="Unassembled WGS sequence"/>
</dbReference>
<sequence>MSYKTFLVGTSEKKIYSCRLSTSGQIELLGETLSGNGSTWLYPRGDLLYAVNEHDNKIQIFTIDDRFLGKLTSLNIVSARGGSPCFLDIDPTGKWLAITNYGQFGPSNIVLLPLNDKGMPDDHNAQVLTIDGRGPTSIFTQLLFKFRIANRDRQHESHIHQVLFYQDFLYVTDMGTDTLSTYRLNDVAGEIQLIGDRFRTHAGAGPRHLVFHPTKPFAFVCNELDSSTSVYRVDTTSGKFEHQQTITTRQQNLQDSNTRNHPAEIQLSPDGNLLLVSNRRDCNIVVYKFNSDDEQSLNIKEHLDCHGSCTSHFTFDPSGTFLLLANTKSNNVTCFSYCSEKDTFEFVSQLENIQKPEHIVFL</sequence>
<dbReference type="AlphaFoldDB" id="A0A819I8Y3"/>
<protein>
    <recommendedName>
        <fullName evidence="4">6-phosphogluconolactonase</fullName>
    </recommendedName>
</protein>
<evidence type="ECO:0000256" key="1">
    <source>
        <dbReference type="ARBA" id="ARBA00005564"/>
    </source>
</evidence>
<dbReference type="InterPro" id="IPR019405">
    <property type="entry name" value="Lactonase_7-beta_prop"/>
</dbReference>
<dbReference type="SUPFAM" id="SSF75011">
    <property type="entry name" value="3-carboxy-cis,cis-mucoante lactonizing enzyme"/>
    <property type="match status" value="1"/>
</dbReference>
<dbReference type="InterPro" id="IPR015943">
    <property type="entry name" value="WD40/YVTN_repeat-like_dom_sf"/>
</dbReference>
<proteinExistence type="inferred from homology"/>
<evidence type="ECO:0000313" key="3">
    <source>
        <dbReference type="Proteomes" id="UP000663844"/>
    </source>
</evidence>
<dbReference type="PANTHER" id="PTHR30344:SF1">
    <property type="entry name" value="6-PHOSPHOGLUCONOLACTONASE"/>
    <property type="match status" value="1"/>
</dbReference>
<comment type="caution">
    <text evidence="2">The sequence shown here is derived from an EMBL/GenBank/DDBJ whole genome shotgun (WGS) entry which is preliminary data.</text>
</comment>